<dbReference type="InterPro" id="IPR003833">
    <property type="entry name" value="CT_C_D"/>
</dbReference>
<dbReference type="PANTHER" id="PTHR34698">
    <property type="entry name" value="5-OXOPROLINASE SUBUNIT B"/>
    <property type="match status" value="1"/>
</dbReference>
<organism evidence="5 6">
    <name type="scientific">Roseivirga spongicola</name>
    <dbReference type="NCBI Taxonomy" id="333140"/>
    <lineage>
        <taxon>Bacteria</taxon>
        <taxon>Pseudomonadati</taxon>
        <taxon>Bacteroidota</taxon>
        <taxon>Cytophagia</taxon>
        <taxon>Cytophagales</taxon>
        <taxon>Roseivirgaceae</taxon>
        <taxon>Roseivirga</taxon>
    </lineage>
</organism>
<dbReference type="EMBL" id="LRPC01000028">
    <property type="protein sequence ID" value="KYG74081.1"/>
    <property type="molecule type" value="Genomic_DNA"/>
</dbReference>
<proteinExistence type="predicted"/>
<evidence type="ECO:0000259" key="4">
    <source>
        <dbReference type="SMART" id="SM00796"/>
    </source>
</evidence>
<dbReference type="SUPFAM" id="SSF160467">
    <property type="entry name" value="PH0987 N-terminal domain-like"/>
    <property type="match status" value="1"/>
</dbReference>
<evidence type="ECO:0000256" key="2">
    <source>
        <dbReference type="ARBA" id="ARBA00022801"/>
    </source>
</evidence>
<dbReference type="PANTHER" id="PTHR34698:SF2">
    <property type="entry name" value="5-OXOPROLINASE SUBUNIT B"/>
    <property type="match status" value="1"/>
</dbReference>
<dbReference type="Gene3D" id="2.40.100.10">
    <property type="entry name" value="Cyclophilin-like"/>
    <property type="match status" value="1"/>
</dbReference>
<dbReference type="RefSeq" id="WP_068223491.1">
    <property type="nucleotide sequence ID" value="NZ_CP139724.1"/>
</dbReference>
<protein>
    <recommendedName>
        <fullName evidence="4">Carboxyltransferase domain-containing protein</fullName>
    </recommendedName>
</protein>
<reference evidence="5 6" key="1">
    <citation type="submission" date="2016-01" db="EMBL/GenBank/DDBJ databases">
        <title>Genome sequencing of Roseivirga spongicola UST030701-084.</title>
        <authorList>
            <person name="Selvaratnam C."/>
            <person name="Thevarajoo S."/>
            <person name="Goh K.M."/>
            <person name="Ee R."/>
            <person name="Chan K.-G."/>
            <person name="Chong C.S."/>
        </authorList>
    </citation>
    <scope>NUCLEOTIDE SEQUENCE [LARGE SCALE GENOMIC DNA]</scope>
    <source>
        <strain evidence="5 6">UST030701-084</strain>
    </source>
</reference>
<dbReference type="InterPro" id="IPR010016">
    <property type="entry name" value="PxpB"/>
</dbReference>
<dbReference type="Pfam" id="PF02682">
    <property type="entry name" value="CT_C_D"/>
    <property type="match status" value="1"/>
</dbReference>
<dbReference type="SMART" id="SM00796">
    <property type="entry name" value="AHS1"/>
    <property type="match status" value="1"/>
</dbReference>
<dbReference type="InterPro" id="IPR029000">
    <property type="entry name" value="Cyclophilin-like_dom_sf"/>
</dbReference>
<feature type="domain" description="Carboxyltransferase" evidence="4">
    <location>
        <begin position="1"/>
        <end position="200"/>
    </location>
</feature>
<evidence type="ECO:0000313" key="5">
    <source>
        <dbReference type="EMBL" id="KYG74081.1"/>
    </source>
</evidence>
<keyword evidence="6" id="KW-1185">Reference proteome</keyword>
<evidence type="ECO:0000256" key="3">
    <source>
        <dbReference type="ARBA" id="ARBA00022840"/>
    </source>
</evidence>
<dbReference type="GO" id="GO:0016787">
    <property type="term" value="F:hydrolase activity"/>
    <property type="evidence" value="ECO:0007669"/>
    <property type="project" value="UniProtKB-KW"/>
</dbReference>
<dbReference type="GO" id="GO:0005524">
    <property type="term" value="F:ATP binding"/>
    <property type="evidence" value="ECO:0007669"/>
    <property type="project" value="UniProtKB-KW"/>
</dbReference>
<dbReference type="Gene3D" id="3.30.1360.40">
    <property type="match status" value="1"/>
</dbReference>
<dbReference type="STRING" id="333140.AWW68_15600"/>
<comment type="caution">
    <text evidence="5">The sequence shown here is derived from an EMBL/GenBank/DDBJ whole genome shotgun (WGS) entry which is preliminary data.</text>
</comment>
<gene>
    <name evidence="5" type="ORF">AWW68_15600</name>
</gene>
<evidence type="ECO:0000256" key="1">
    <source>
        <dbReference type="ARBA" id="ARBA00022741"/>
    </source>
</evidence>
<keyword evidence="3" id="KW-0067">ATP-binding</keyword>
<evidence type="ECO:0000313" key="6">
    <source>
        <dbReference type="Proteomes" id="UP000075606"/>
    </source>
</evidence>
<dbReference type="SUPFAM" id="SSF50891">
    <property type="entry name" value="Cyclophilin-like"/>
    <property type="match status" value="1"/>
</dbReference>
<dbReference type="OrthoDB" id="9778567at2"/>
<dbReference type="Proteomes" id="UP000075606">
    <property type="component" value="Unassembled WGS sequence"/>
</dbReference>
<dbReference type="AlphaFoldDB" id="A0A150X5T4"/>
<keyword evidence="1" id="KW-0547">Nucleotide-binding</keyword>
<dbReference type="NCBIfam" id="TIGR00370">
    <property type="entry name" value="5-oxoprolinase subunit PxpB"/>
    <property type="match status" value="1"/>
</dbReference>
<sequence>MHIQPFGDKALLVSFEKKIDPEINQQVINLYHTLKASAKFTFLTPAYCSLTVGIDRSRFTINEATELIKELASQPPTNQSVYVREFTIPVCYEGDFAPDMHEVSEITGLDPKEIIALHKAQEFRVYMLGFVAGFAYLGTLPDQLACPRKKTPRKSVPQGSVGLAGHQTGIYPVNAPGGWQIIGQTPVQMFDTTREEPNLLFAGDKVKFRAISEDEFKLILLKEETGIYHTEAKHG</sequence>
<accession>A0A150X5T4</accession>
<keyword evidence="2" id="KW-0378">Hydrolase</keyword>
<name>A0A150X5T4_9BACT</name>